<keyword evidence="2" id="KW-1185">Reference proteome</keyword>
<reference evidence="1" key="2">
    <citation type="journal article" date="2022" name="New Phytol.">
        <title>Evolutionary transition to the ectomycorrhizal habit in the genomes of a hyperdiverse lineage of mushroom-forming fungi.</title>
        <authorList>
            <person name="Looney B."/>
            <person name="Miyauchi S."/>
            <person name="Morin E."/>
            <person name="Drula E."/>
            <person name="Courty P.E."/>
            <person name="Kohler A."/>
            <person name="Kuo A."/>
            <person name="LaButti K."/>
            <person name="Pangilinan J."/>
            <person name="Lipzen A."/>
            <person name="Riley R."/>
            <person name="Andreopoulos W."/>
            <person name="He G."/>
            <person name="Johnson J."/>
            <person name="Nolan M."/>
            <person name="Tritt A."/>
            <person name="Barry K.W."/>
            <person name="Grigoriev I.V."/>
            <person name="Nagy L.G."/>
            <person name="Hibbett D."/>
            <person name="Henrissat B."/>
            <person name="Matheny P.B."/>
            <person name="Labbe J."/>
            <person name="Martin F.M."/>
        </authorList>
    </citation>
    <scope>NUCLEOTIDE SEQUENCE</scope>
    <source>
        <strain evidence="1">HHB10654</strain>
    </source>
</reference>
<organism evidence="1 2">
    <name type="scientific">Artomyces pyxidatus</name>
    <dbReference type="NCBI Taxonomy" id="48021"/>
    <lineage>
        <taxon>Eukaryota</taxon>
        <taxon>Fungi</taxon>
        <taxon>Dikarya</taxon>
        <taxon>Basidiomycota</taxon>
        <taxon>Agaricomycotina</taxon>
        <taxon>Agaricomycetes</taxon>
        <taxon>Russulales</taxon>
        <taxon>Auriscalpiaceae</taxon>
        <taxon>Artomyces</taxon>
    </lineage>
</organism>
<evidence type="ECO:0000313" key="2">
    <source>
        <dbReference type="Proteomes" id="UP000814140"/>
    </source>
</evidence>
<sequence length="172" mass="19478">MRTRLKQTADIRDDFAKNLYALSCLAPVIFSEGDVPIFSNRSISTGRDGCVISDCRLVEYTRVCRESIASQPHQIGSLELITGCSTDAFCLFPCGIIPESNLTHKRTRAQAWEFSTVDHWLKTTISRSTSPRCFLRQTLALADHTKLWHATLRRLLQLRLYFHASITGSRSD</sequence>
<accession>A0ACB8SVU2</accession>
<gene>
    <name evidence="1" type="ORF">BV25DRAFT_997701</name>
</gene>
<protein>
    <submittedName>
        <fullName evidence="1">Uncharacterized protein</fullName>
    </submittedName>
</protein>
<reference evidence="1" key="1">
    <citation type="submission" date="2021-03" db="EMBL/GenBank/DDBJ databases">
        <authorList>
            <consortium name="DOE Joint Genome Institute"/>
            <person name="Ahrendt S."/>
            <person name="Looney B.P."/>
            <person name="Miyauchi S."/>
            <person name="Morin E."/>
            <person name="Drula E."/>
            <person name="Courty P.E."/>
            <person name="Chicoki N."/>
            <person name="Fauchery L."/>
            <person name="Kohler A."/>
            <person name="Kuo A."/>
            <person name="Labutti K."/>
            <person name="Pangilinan J."/>
            <person name="Lipzen A."/>
            <person name="Riley R."/>
            <person name="Andreopoulos W."/>
            <person name="He G."/>
            <person name="Johnson J."/>
            <person name="Barry K.W."/>
            <person name="Grigoriev I.V."/>
            <person name="Nagy L."/>
            <person name="Hibbett D."/>
            <person name="Henrissat B."/>
            <person name="Matheny P.B."/>
            <person name="Labbe J."/>
            <person name="Martin F."/>
        </authorList>
    </citation>
    <scope>NUCLEOTIDE SEQUENCE</scope>
    <source>
        <strain evidence="1">HHB10654</strain>
    </source>
</reference>
<dbReference type="Proteomes" id="UP000814140">
    <property type="component" value="Unassembled WGS sequence"/>
</dbReference>
<dbReference type="EMBL" id="MU277222">
    <property type="protein sequence ID" value="KAI0059941.1"/>
    <property type="molecule type" value="Genomic_DNA"/>
</dbReference>
<proteinExistence type="predicted"/>
<evidence type="ECO:0000313" key="1">
    <source>
        <dbReference type="EMBL" id="KAI0059941.1"/>
    </source>
</evidence>
<name>A0ACB8SVU2_9AGAM</name>
<comment type="caution">
    <text evidence="1">The sequence shown here is derived from an EMBL/GenBank/DDBJ whole genome shotgun (WGS) entry which is preliminary data.</text>
</comment>